<comment type="subcellular location">
    <subcellularLocation>
        <location evidence="1">Endomembrane system</location>
        <topology evidence="1">Multi-pass membrane protein</topology>
    </subcellularLocation>
    <subcellularLocation>
        <location evidence="6">Membrane</location>
        <topology evidence="6">Multi-pass membrane protein</topology>
    </subcellularLocation>
</comment>
<dbReference type="GO" id="GO:0003954">
    <property type="term" value="F:NADH dehydrogenase activity"/>
    <property type="evidence" value="ECO:0007669"/>
    <property type="project" value="TreeGrafter"/>
</dbReference>
<dbReference type="InterPro" id="IPR001750">
    <property type="entry name" value="ND/Mrp_TM"/>
</dbReference>
<feature type="transmembrane region" description="Helical" evidence="7">
    <location>
        <begin position="67"/>
        <end position="92"/>
    </location>
</feature>
<proteinExistence type="inferred from homology"/>
<sequence length="537" mass="54714">MALTLMLLLPLLGAVALIAIPGDESRVERGIALGTTVLTALLAVVVVTGRHEIDAPWIRSLGIRWHFGVDGISAALVILTALLTVAVVVHTLAGRFPAGGSGSTFLGCILLVETGALATFLARDAILFFIAFEVVLVPMWVLIRSFGDDHVPDERRSDAAGRFVLFTVLGSTLMLVGILFLVHHQGTSDLTELARLHGDGISRSLETAIAGMLLLGLGIKVPLWPVHTWLPPAHTVAPTAGSVLLAAVLLKMGTYGIVRLVVATVPNGLAALSPVLAILGVVGILWGGLACLVERDLKRLIAYSSVAHMGFVVLALASGSDTGLQAALLGNIAHGVVAALLFFVVGDLKEQWGSADLSTVRAGLRDTSPRLGVVLLVGLAAALGLPGLVSFWGEFLALYAAWSPAPDRPVALLRVCVVLGAVGLALAAAYSLRVARLVWSGEASGAAAEVPASSTAAGEAGRASTTGAPTVGAPAEGVAAEGVASAGGAVVDARGARWAVVLTLAVAVVVLGVLPQLLLGVSGPDAVRLITGAGVLP</sequence>
<evidence type="ECO:0000256" key="4">
    <source>
        <dbReference type="ARBA" id="ARBA00022989"/>
    </source>
</evidence>
<dbReference type="Proteomes" id="UP000320085">
    <property type="component" value="Unassembled WGS sequence"/>
</dbReference>
<name>A0A543PN36_9MICO</name>
<feature type="transmembrane region" description="Helical" evidence="7">
    <location>
        <begin position="324"/>
        <end position="345"/>
    </location>
</feature>
<dbReference type="RefSeq" id="WP_141824692.1">
    <property type="nucleotide sequence ID" value="NZ_BAAAQC010000013.1"/>
</dbReference>
<dbReference type="GO" id="GO:0042773">
    <property type="term" value="P:ATP synthesis coupled electron transport"/>
    <property type="evidence" value="ECO:0007669"/>
    <property type="project" value="InterPro"/>
</dbReference>
<organism evidence="9 10">
    <name type="scientific">Humibacillus xanthopallidus</name>
    <dbReference type="NCBI Taxonomy" id="412689"/>
    <lineage>
        <taxon>Bacteria</taxon>
        <taxon>Bacillati</taxon>
        <taxon>Actinomycetota</taxon>
        <taxon>Actinomycetes</taxon>
        <taxon>Micrococcales</taxon>
        <taxon>Intrasporangiaceae</taxon>
        <taxon>Humibacillus</taxon>
    </lineage>
</organism>
<dbReference type="EMBL" id="VFQF01000003">
    <property type="protein sequence ID" value="TQN45483.1"/>
    <property type="molecule type" value="Genomic_DNA"/>
</dbReference>
<dbReference type="GO" id="GO:0016020">
    <property type="term" value="C:membrane"/>
    <property type="evidence" value="ECO:0007669"/>
    <property type="project" value="UniProtKB-SubCell"/>
</dbReference>
<feature type="transmembrane region" description="Helical" evidence="7">
    <location>
        <begin position="371"/>
        <end position="392"/>
    </location>
</feature>
<feature type="transmembrane region" description="Helical" evidence="7">
    <location>
        <begin position="412"/>
        <end position="432"/>
    </location>
</feature>
<dbReference type="GO" id="GO:0008137">
    <property type="term" value="F:NADH dehydrogenase (ubiquinone) activity"/>
    <property type="evidence" value="ECO:0007669"/>
    <property type="project" value="InterPro"/>
</dbReference>
<feature type="transmembrane region" description="Helical" evidence="7">
    <location>
        <begin position="300"/>
        <end position="318"/>
    </location>
</feature>
<keyword evidence="5 7" id="KW-0472">Membrane</keyword>
<feature type="transmembrane region" description="Helical" evidence="7">
    <location>
        <begin position="125"/>
        <end position="143"/>
    </location>
</feature>
<comment type="similarity">
    <text evidence="2">Belongs to the complex I subunit 4 family.</text>
</comment>
<reference evidence="9 10" key="1">
    <citation type="submission" date="2019-06" db="EMBL/GenBank/DDBJ databases">
        <title>Sequencing the genomes of 1000 actinobacteria strains.</title>
        <authorList>
            <person name="Klenk H.-P."/>
        </authorList>
    </citation>
    <scope>NUCLEOTIDE SEQUENCE [LARGE SCALE GENOMIC DNA]</scope>
    <source>
        <strain evidence="9 10">DSM 21776</strain>
    </source>
</reference>
<dbReference type="GO" id="GO:0012505">
    <property type="term" value="C:endomembrane system"/>
    <property type="evidence" value="ECO:0007669"/>
    <property type="project" value="UniProtKB-SubCell"/>
</dbReference>
<accession>A0A543PN36</accession>
<feature type="transmembrane region" description="Helical" evidence="7">
    <location>
        <begin position="498"/>
        <end position="519"/>
    </location>
</feature>
<dbReference type="AlphaFoldDB" id="A0A543PN36"/>
<feature type="transmembrane region" description="Helical" evidence="7">
    <location>
        <begin position="269"/>
        <end position="293"/>
    </location>
</feature>
<dbReference type="PANTHER" id="PTHR43507:SF1">
    <property type="entry name" value="NADH-UBIQUINONE OXIDOREDUCTASE CHAIN 4"/>
    <property type="match status" value="1"/>
</dbReference>
<dbReference type="GO" id="GO:0015990">
    <property type="term" value="P:electron transport coupled proton transport"/>
    <property type="evidence" value="ECO:0007669"/>
    <property type="project" value="TreeGrafter"/>
</dbReference>
<feature type="transmembrane region" description="Helical" evidence="7">
    <location>
        <begin position="204"/>
        <end position="224"/>
    </location>
</feature>
<dbReference type="InterPro" id="IPR010227">
    <property type="entry name" value="NADH_Q_OxRdtase_chainM/4"/>
</dbReference>
<feature type="transmembrane region" description="Helical" evidence="7">
    <location>
        <begin position="163"/>
        <end position="183"/>
    </location>
</feature>
<evidence type="ECO:0000256" key="6">
    <source>
        <dbReference type="RuleBase" id="RU000320"/>
    </source>
</evidence>
<evidence type="ECO:0000259" key="8">
    <source>
        <dbReference type="Pfam" id="PF00361"/>
    </source>
</evidence>
<dbReference type="NCBIfam" id="TIGR01972">
    <property type="entry name" value="NDH_I_M"/>
    <property type="match status" value="1"/>
</dbReference>
<keyword evidence="4 7" id="KW-1133">Transmembrane helix</keyword>
<dbReference type="PRINTS" id="PR01437">
    <property type="entry name" value="NUOXDRDTASE4"/>
</dbReference>
<feature type="transmembrane region" description="Helical" evidence="7">
    <location>
        <begin position="29"/>
        <end position="47"/>
    </location>
</feature>
<gene>
    <name evidence="9" type="ORF">FHX52_4723</name>
</gene>
<evidence type="ECO:0000256" key="7">
    <source>
        <dbReference type="SAM" id="Phobius"/>
    </source>
</evidence>
<dbReference type="PANTHER" id="PTHR43507">
    <property type="entry name" value="NADH-UBIQUINONE OXIDOREDUCTASE CHAIN 4"/>
    <property type="match status" value="1"/>
</dbReference>
<feature type="transmembrane region" description="Helical" evidence="7">
    <location>
        <begin position="98"/>
        <end position="118"/>
    </location>
</feature>
<protein>
    <submittedName>
        <fullName evidence="9">NADH dehydrogenase subunit M</fullName>
    </submittedName>
</protein>
<feature type="domain" description="NADH:quinone oxidoreductase/Mrp antiporter transmembrane" evidence="8">
    <location>
        <begin position="122"/>
        <end position="406"/>
    </location>
</feature>
<evidence type="ECO:0000256" key="1">
    <source>
        <dbReference type="ARBA" id="ARBA00004127"/>
    </source>
</evidence>
<evidence type="ECO:0000256" key="5">
    <source>
        <dbReference type="ARBA" id="ARBA00023136"/>
    </source>
</evidence>
<evidence type="ECO:0000313" key="9">
    <source>
        <dbReference type="EMBL" id="TQN45483.1"/>
    </source>
</evidence>
<comment type="caution">
    <text evidence="9">The sequence shown here is derived from an EMBL/GenBank/DDBJ whole genome shotgun (WGS) entry which is preliminary data.</text>
</comment>
<dbReference type="OrthoDB" id="9768329at2"/>
<evidence type="ECO:0000313" key="10">
    <source>
        <dbReference type="Proteomes" id="UP000320085"/>
    </source>
</evidence>
<dbReference type="Pfam" id="PF00361">
    <property type="entry name" value="Proton_antipo_M"/>
    <property type="match status" value="1"/>
</dbReference>
<evidence type="ECO:0000256" key="2">
    <source>
        <dbReference type="ARBA" id="ARBA00009025"/>
    </source>
</evidence>
<keyword evidence="3 6" id="KW-0812">Transmembrane</keyword>
<dbReference type="GO" id="GO:0048039">
    <property type="term" value="F:ubiquinone binding"/>
    <property type="evidence" value="ECO:0007669"/>
    <property type="project" value="TreeGrafter"/>
</dbReference>
<evidence type="ECO:0000256" key="3">
    <source>
        <dbReference type="ARBA" id="ARBA00022692"/>
    </source>
</evidence>
<dbReference type="InterPro" id="IPR003918">
    <property type="entry name" value="NADH_UbQ_OxRdtase"/>
</dbReference>